<dbReference type="EMBL" id="LR999455">
    <property type="protein sequence ID" value="CAE6065914.1"/>
    <property type="molecule type" value="Genomic_DNA"/>
</dbReference>
<dbReference type="GO" id="GO:0005634">
    <property type="term" value="C:nucleus"/>
    <property type="evidence" value="ECO:0007669"/>
    <property type="project" value="UniProtKB-SubCell"/>
</dbReference>
<dbReference type="EC" id="2.8.2.-" evidence="6"/>
<dbReference type="Gene3D" id="1.20.58.190">
    <property type="entry name" value="Translin, domain 1"/>
    <property type="match status" value="1"/>
</dbReference>
<dbReference type="GO" id="GO:0008146">
    <property type="term" value="F:sulfotransferase activity"/>
    <property type="evidence" value="ECO:0007669"/>
    <property type="project" value="InterPro"/>
</dbReference>
<accession>A0A8S2A842</accession>
<gene>
    <name evidence="8" type="ORF">AARE701A_LOCUS11942</name>
</gene>
<dbReference type="SUPFAM" id="SSF74784">
    <property type="entry name" value="Translin"/>
    <property type="match status" value="1"/>
</dbReference>
<keyword evidence="4" id="KW-0963">Cytoplasm</keyword>
<name>A0A8S2A842_ARAAE</name>
<dbReference type="CDD" id="cd14820">
    <property type="entry name" value="TRAX"/>
    <property type="match status" value="1"/>
</dbReference>
<dbReference type="InterPro" id="IPR036081">
    <property type="entry name" value="Translin_sf"/>
</dbReference>
<evidence type="ECO:0000256" key="5">
    <source>
        <dbReference type="ARBA" id="ARBA00023242"/>
    </source>
</evidence>
<evidence type="ECO:0000313" key="8">
    <source>
        <dbReference type="EMBL" id="CAE6065914.1"/>
    </source>
</evidence>
<comment type="similarity">
    <text evidence="3">Belongs to the translin family.</text>
</comment>
<organism evidence="8 9">
    <name type="scientific">Arabidopsis arenosa</name>
    <name type="common">Sand rock-cress</name>
    <name type="synonym">Cardaminopsis arenosa</name>
    <dbReference type="NCBI Taxonomy" id="38785"/>
    <lineage>
        <taxon>Eukaryota</taxon>
        <taxon>Viridiplantae</taxon>
        <taxon>Streptophyta</taxon>
        <taxon>Embryophyta</taxon>
        <taxon>Tracheophyta</taxon>
        <taxon>Spermatophyta</taxon>
        <taxon>Magnoliopsida</taxon>
        <taxon>eudicotyledons</taxon>
        <taxon>Gunneridae</taxon>
        <taxon>Pentapetalae</taxon>
        <taxon>rosids</taxon>
        <taxon>malvids</taxon>
        <taxon>Brassicales</taxon>
        <taxon>Brassicaceae</taxon>
        <taxon>Camelineae</taxon>
        <taxon>Arabidopsis</taxon>
    </lineage>
</organism>
<dbReference type="PANTHER" id="PTHR10741">
    <property type="entry name" value="TRANSLIN AND TRANSLIN ASSOCIATED PROTEIN X"/>
    <property type="match status" value="1"/>
</dbReference>
<evidence type="ECO:0000256" key="6">
    <source>
        <dbReference type="RuleBase" id="RU361155"/>
    </source>
</evidence>
<dbReference type="AlphaFoldDB" id="A0A8S2A842"/>
<evidence type="ECO:0000256" key="3">
    <source>
        <dbReference type="ARBA" id="ARBA00005902"/>
    </source>
</evidence>
<dbReference type="InterPro" id="IPR016069">
    <property type="entry name" value="Translin_C"/>
</dbReference>
<evidence type="ECO:0000256" key="2">
    <source>
        <dbReference type="ARBA" id="ARBA00004496"/>
    </source>
</evidence>
<dbReference type="SUPFAM" id="SSF52540">
    <property type="entry name" value="P-loop containing nucleoside triphosphate hydrolases"/>
    <property type="match status" value="1"/>
</dbReference>
<dbReference type="GO" id="GO:0043565">
    <property type="term" value="F:sequence-specific DNA binding"/>
    <property type="evidence" value="ECO:0007669"/>
    <property type="project" value="InterPro"/>
</dbReference>
<sequence length="581" mass="66772">MLSCSSSAFQRVAFMLMAPKLKPQRLHQIAETGVEQLVKKARTMSTESSMKDAFSTYADYLNNFNEKRERVVKASRDITMNSKKVIFQVHRLSKDNKEEVLEKAGKDLEAVRDQHFARLMRELQGTDFWKLRRAYSPGVQEYVEAATFYKFCLSGTLCTLDEINTTLVPLSDPSLEPLQINILDYILGLADLTGELMRMAIGRISDGEIEFAQRICQFVRQIHRELMLVVPKMDDSYDMKSKMEVMLQSVIKIENACFSVHVRGSEYIPLLGDDAPTSYLLGAADVEDRSFYAEYLYQYQGFWYPPNLLEGVLYSQKHFQARDSDIILVSSPKSGTTWLKSLVFALIHRQEFQTPLESHPLLDNNPHTLVTFIEGFQFHTQDTSPSIFSTHIPLGSLPESVKDSSCKVVYCCRNPKDAFVSLWHFVKRLTLKEMVGCTMEEMVSGFCRGSSVYGPFWDHALEYWKESRENPKKVMFVMYEEMREQPQNSVIRIAEFLGWPFTEEEIENGVLEDIVKLCSLENLSKLEVNEKGKLVNGMETKAFFRKGEIGGWRDTLTPLLAEEIDKTTEQKLIGSDFRFFC</sequence>
<dbReference type="InterPro" id="IPR002848">
    <property type="entry name" value="Translin_fam"/>
</dbReference>
<proteinExistence type="inferred from homology"/>
<keyword evidence="9" id="KW-1185">Reference proteome</keyword>
<reference evidence="8" key="1">
    <citation type="submission" date="2021-01" db="EMBL/GenBank/DDBJ databases">
        <authorList>
            <person name="Bezrukov I."/>
        </authorList>
    </citation>
    <scope>NUCLEOTIDE SEQUENCE</scope>
</reference>
<evidence type="ECO:0000259" key="7">
    <source>
        <dbReference type="Pfam" id="PF00685"/>
    </source>
</evidence>
<keyword evidence="5" id="KW-0539">Nucleus</keyword>
<evidence type="ECO:0000256" key="1">
    <source>
        <dbReference type="ARBA" id="ARBA00004123"/>
    </source>
</evidence>
<dbReference type="Proteomes" id="UP000682877">
    <property type="component" value="Chromosome 5"/>
</dbReference>
<dbReference type="InterPro" id="IPR000863">
    <property type="entry name" value="Sulfotransferase_dom"/>
</dbReference>
<keyword evidence="6" id="KW-0808">Transferase</keyword>
<dbReference type="Pfam" id="PF00685">
    <property type="entry name" value="Sulfotransfer_1"/>
    <property type="match status" value="1"/>
</dbReference>
<dbReference type="FunFam" id="1.20.58.200:FF:000001">
    <property type="entry name" value="Translin-associated factor X"/>
    <property type="match status" value="1"/>
</dbReference>
<protein>
    <recommendedName>
        <fullName evidence="6">Sulfotransferase</fullName>
        <ecNumber evidence="6">2.8.2.-</ecNumber>
    </recommendedName>
</protein>
<dbReference type="GO" id="GO:0005737">
    <property type="term" value="C:cytoplasm"/>
    <property type="evidence" value="ECO:0007669"/>
    <property type="project" value="UniProtKB-SubCell"/>
</dbReference>
<dbReference type="Gene3D" id="3.40.50.300">
    <property type="entry name" value="P-loop containing nucleotide triphosphate hydrolases"/>
    <property type="match status" value="1"/>
</dbReference>
<evidence type="ECO:0000256" key="4">
    <source>
        <dbReference type="ARBA" id="ARBA00022490"/>
    </source>
</evidence>
<dbReference type="InterPro" id="IPR016068">
    <property type="entry name" value="Translin_N"/>
</dbReference>
<comment type="similarity">
    <text evidence="6">Belongs to the sulfotransferase 1 family.</text>
</comment>
<evidence type="ECO:0000313" key="9">
    <source>
        <dbReference type="Proteomes" id="UP000682877"/>
    </source>
</evidence>
<dbReference type="InterPro" id="IPR027417">
    <property type="entry name" value="P-loop_NTPase"/>
</dbReference>
<feature type="domain" description="Sulfotransferase" evidence="7">
    <location>
        <begin position="323"/>
        <end position="574"/>
    </location>
</feature>
<comment type="subcellular location">
    <subcellularLocation>
        <location evidence="2">Cytoplasm</location>
    </subcellularLocation>
    <subcellularLocation>
        <location evidence="1">Nucleus</location>
    </subcellularLocation>
</comment>
<dbReference type="FunFam" id="1.20.58.190:FF:000003">
    <property type="entry name" value="Translin family protein"/>
    <property type="match status" value="1"/>
</dbReference>
<dbReference type="Gene3D" id="1.20.58.200">
    <property type="entry name" value="Translin, domain 2"/>
    <property type="match status" value="1"/>
</dbReference>
<dbReference type="Pfam" id="PF01997">
    <property type="entry name" value="Translin"/>
    <property type="match status" value="1"/>
</dbReference>